<evidence type="ECO:0008006" key="2">
    <source>
        <dbReference type="Google" id="ProtNLM"/>
    </source>
</evidence>
<proteinExistence type="predicted"/>
<evidence type="ECO:0000313" key="1">
    <source>
        <dbReference type="EMBL" id="SVE21866.1"/>
    </source>
</evidence>
<feature type="non-terminal residue" evidence="1">
    <location>
        <position position="1"/>
    </location>
</feature>
<name>A0A383BNP7_9ZZZZ</name>
<protein>
    <recommendedName>
        <fullName evidence="2">HD domain-containing protein</fullName>
    </recommendedName>
</protein>
<dbReference type="AlphaFoldDB" id="A0A383BNP7"/>
<feature type="non-terminal residue" evidence="1">
    <location>
        <position position="244"/>
    </location>
</feature>
<dbReference type="SUPFAM" id="SSF109604">
    <property type="entry name" value="HD-domain/PDEase-like"/>
    <property type="match status" value="1"/>
</dbReference>
<organism evidence="1">
    <name type="scientific">marine metagenome</name>
    <dbReference type="NCBI Taxonomy" id="408172"/>
    <lineage>
        <taxon>unclassified sequences</taxon>
        <taxon>metagenomes</taxon>
        <taxon>ecological metagenomes</taxon>
    </lineage>
</organism>
<accession>A0A383BNP7</accession>
<gene>
    <name evidence="1" type="ORF">METZ01_LOCUS474720</name>
</gene>
<reference evidence="1" key="1">
    <citation type="submission" date="2018-05" db="EMBL/GenBank/DDBJ databases">
        <authorList>
            <person name="Lanie J.A."/>
            <person name="Ng W.-L."/>
            <person name="Kazmierczak K.M."/>
            <person name="Andrzejewski T.M."/>
            <person name="Davidsen T.M."/>
            <person name="Wayne K.J."/>
            <person name="Tettelin H."/>
            <person name="Glass J.I."/>
            <person name="Rusch D."/>
            <person name="Podicherti R."/>
            <person name="Tsui H.-C.T."/>
            <person name="Winkler M.E."/>
        </authorList>
    </citation>
    <scope>NUCLEOTIDE SEQUENCE</scope>
</reference>
<sequence length="244" mass="28159">NGKLHISSSQGFASCYGLLLKNKRGWIQGIERTGHRQESIYLYVPPELSHELNLPFSLYSTNIIERSLGAESIISDYDHVVFKRLQIKDETQLRTVRQMLKDFGVKLYSEQIFSGKQGVFKLIEQQIPEFSKWMDLEWRACLSLPFIPFYILLFNTRQKGMGYSAPFFPLIHWEQWISRELLPEVKRVSHLTDKGSHGLSHCLEVAIKSIIMAYAENKNPIIAVFAACYHNVISSQPDNSKNYS</sequence>
<dbReference type="EMBL" id="UINC01202185">
    <property type="protein sequence ID" value="SVE21866.1"/>
    <property type="molecule type" value="Genomic_DNA"/>
</dbReference>